<reference evidence="7 8" key="1">
    <citation type="submission" date="2021-10" db="EMBL/GenBank/DDBJ databases">
        <title>Alishewanella koreense sp. nov. isolated from seawater of southwestern coast in South Korea and the proposal for the reclassification of Rheinheimera perlucida and Rheinheimera tuosuensis as Arsukibacterium perlucida and Arsukibacterium tuosuensis.</title>
        <authorList>
            <person name="Kim K.H."/>
            <person name="Ruan W."/>
            <person name="Kim K.R."/>
            <person name="Baek J.H."/>
            <person name="Jeon C.O."/>
        </authorList>
    </citation>
    <scope>NUCLEOTIDE SEQUENCE [LARGE SCALE GENOMIC DNA]</scope>
    <source>
        <strain evidence="7 8">16-MA</strain>
    </source>
</reference>
<accession>A0ABS8C1F9</accession>
<keyword evidence="3" id="KW-0862">Zinc</keyword>
<feature type="zinc finger region" description="dksA C4-type" evidence="4">
    <location>
        <begin position="37"/>
        <end position="61"/>
    </location>
</feature>
<feature type="region of interest" description="Disordered" evidence="5">
    <location>
        <begin position="1"/>
        <end position="31"/>
    </location>
</feature>
<evidence type="ECO:0000256" key="3">
    <source>
        <dbReference type="ARBA" id="ARBA00022833"/>
    </source>
</evidence>
<name>A0ABS8C1F9_9ALTE</name>
<dbReference type="Pfam" id="PF01258">
    <property type="entry name" value="zf-dskA_traR"/>
    <property type="match status" value="1"/>
</dbReference>
<dbReference type="InterPro" id="IPR000962">
    <property type="entry name" value="Znf_DskA_TraR"/>
</dbReference>
<dbReference type="PROSITE" id="PS51128">
    <property type="entry name" value="ZF_DKSA_2"/>
    <property type="match status" value="1"/>
</dbReference>
<evidence type="ECO:0000313" key="8">
    <source>
        <dbReference type="Proteomes" id="UP000633814"/>
    </source>
</evidence>
<feature type="domain" description="Zinc finger DksA/TraR C4-type" evidence="6">
    <location>
        <begin position="34"/>
        <end position="66"/>
    </location>
</feature>
<evidence type="ECO:0000256" key="5">
    <source>
        <dbReference type="SAM" id="MobiDB-lite"/>
    </source>
</evidence>
<evidence type="ECO:0000313" key="7">
    <source>
        <dbReference type="EMBL" id="MCB5226161.1"/>
    </source>
</evidence>
<sequence length="66" mass="7651">MFDRAAELEQRQRDQALKHALNRPTETPRQDETGRYCISCSIQIPSQRLAIIPTAVRCVICQQEHE</sequence>
<evidence type="ECO:0000259" key="6">
    <source>
        <dbReference type="Pfam" id="PF01258"/>
    </source>
</evidence>
<dbReference type="EMBL" id="JAEINI020000002">
    <property type="protein sequence ID" value="MCB5226161.1"/>
    <property type="molecule type" value="Genomic_DNA"/>
</dbReference>
<keyword evidence="8" id="KW-1185">Reference proteome</keyword>
<gene>
    <name evidence="7" type="ORF">JAO78_004965</name>
</gene>
<dbReference type="Gene3D" id="1.20.120.910">
    <property type="entry name" value="DksA, coiled-coil domain"/>
    <property type="match status" value="1"/>
</dbReference>
<dbReference type="RefSeq" id="WP_226750381.1">
    <property type="nucleotide sequence ID" value="NZ_JAEINI020000002.1"/>
</dbReference>
<organism evidence="7 8">
    <name type="scientific">Alishewanella maricola</name>
    <dbReference type="NCBI Taxonomy" id="2795740"/>
    <lineage>
        <taxon>Bacteria</taxon>
        <taxon>Pseudomonadati</taxon>
        <taxon>Pseudomonadota</taxon>
        <taxon>Gammaproteobacteria</taxon>
        <taxon>Alteromonadales</taxon>
        <taxon>Alteromonadaceae</taxon>
        <taxon>Alishewanella</taxon>
    </lineage>
</organism>
<evidence type="ECO:0000256" key="1">
    <source>
        <dbReference type="ARBA" id="ARBA00022723"/>
    </source>
</evidence>
<evidence type="ECO:0000256" key="2">
    <source>
        <dbReference type="ARBA" id="ARBA00022771"/>
    </source>
</evidence>
<keyword evidence="2" id="KW-0863">Zinc-finger</keyword>
<feature type="compositionally biased region" description="Basic and acidic residues" evidence="5">
    <location>
        <begin position="1"/>
        <end position="17"/>
    </location>
</feature>
<proteinExistence type="predicted"/>
<evidence type="ECO:0000256" key="4">
    <source>
        <dbReference type="PROSITE-ProRule" id="PRU00510"/>
    </source>
</evidence>
<comment type="caution">
    <text evidence="7">The sequence shown here is derived from an EMBL/GenBank/DDBJ whole genome shotgun (WGS) entry which is preliminary data.</text>
</comment>
<keyword evidence="1" id="KW-0479">Metal-binding</keyword>
<protein>
    <submittedName>
        <fullName evidence="7">TraR/DksA C4-type zinc finger protein</fullName>
    </submittedName>
</protein>
<dbReference type="SUPFAM" id="SSF57716">
    <property type="entry name" value="Glucocorticoid receptor-like (DNA-binding domain)"/>
    <property type="match status" value="1"/>
</dbReference>
<dbReference type="Proteomes" id="UP000633814">
    <property type="component" value="Unassembled WGS sequence"/>
</dbReference>